<evidence type="ECO:0000256" key="7">
    <source>
        <dbReference type="ARBA" id="ARBA00023065"/>
    </source>
</evidence>
<evidence type="ECO:0000313" key="14">
    <source>
        <dbReference type="EMBL" id="GHP05072.1"/>
    </source>
</evidence>
<evidence type="ECO:0000256" key="6">
    <source>
        <dbReference type="ARBA" id="ARBA00023053"/>
    </source>
</evidence>
<keyword evidence="7" id="KW-0406">Ion transport</keyword>
<keyword evidence="15" id="KW-1185">Reference proteome</keyword>
<dbReference type="GO" id="GO:0051453">
    <property type="term" value="P:regulation of intracellular pH"/>
    <property type="evidence" value="ECO:0007669"/>
    <property type="project" value="TreeGrafter"/>
</dbReference>
<evidence type="ECO:0000256" key="4">
    <source>
        <dbReference type="ARBA" id="ARBA00022692"/>
    </source>
</evidence>
<evidence type="ECO:0000256" key="12">
    <source>
        <dbReference type="SAM" id="Phobius"/>
    </source>
</evidence>
<proteinExistence type="predicted"/>
<dbReference type="OrthoDB" id="441412at2759"/>
<gene>
    <name evidence="14" type="ORF">PPROV_000382400</name>
</gene>
<feature type="transmembrane region" description="Helical" evidence="12">
    <location>
        <begin position="117"/>
        <end position="140"/>
    </location>
</feature>
<dbReference type="PANTHER" id="PTHR10110">
    <property type="entry name" value="SODIUM/HYDROGEN EXCHANGER"/>
    <property type="match status" value="1"/>
</dbReference>
<evidence type="ECO:0000256" key="9">
    <source>
        <dbReference type="ARBA" id="ARBA00023201"/>
    </source>
</evidence>
<evidence type="ECO:0000256" key="3">
    <source>
        <dbReference type="ARBA" id="ARBA00022475"/>
    </source>
</evidence>
<comment type="caution">
    <text evidence="14">The sequence shown here is derived from an EMBL/GenBank/DDBJ whole genome shotgun (WGS) entry which is preliminary data.</text>
</comment>
<comment type="catalytic activity">
    <reaction evidence="10">
        <text>Na(+)(in) + H(+)(out) = Na(+)(out) + H(+)(in)</text>
        <dbReference type="Rhea" id="RHEA:29419"/>
        <dbReference type="ChEBI" id="CHEBI:15378"/>
        <dbReference type="ChEBI" id="CHEBI:29101"/>
    </reaction>
</comment>
<keyword evidence="5 12" id="KW-1133">Transmembrane helix</keyword>
<dbReference type="Proteomes" id="UP000660262">
    <property type="component" value="Unassembled WGS sequence"/>
</dbReference>
<dbReference type="Pfam" id="PF00999">
    <property type="entry name" value="Na_H_Exchanger"/>
    <property type="match status" value="1"/>
</dbReference>
<dbReference type="GO" id="GO:0098719">
    <property type="term" value="P:sodium ion import across plasma membrane"/>
    <property type="evidence" value="ECO:0007669"/>
    <property type="project" value="TreeGrafter"/>
</dbReference>
<feature type="transmembrane region" description="Helical" evidence="12">
    <location>
        <begin position="413"/>
        <end position="432"/>
    </location>
</feature>
<keyword evidence="8 12" id="KW-0472">Membrane</keyword>
<dbReference type="InterPro" id="IPR018422">
    <property type="entry name" value="Cation/H_exchanger_CPA1"/>
</dbReference>
<organism evidence="14 15">
    <name type="scientific">Pycnococcus provasolii</name>
    <dbReference type="NCBI Taxonomy" id="41880"/>
    <lineage>
        <taxon>Eukaryota</taxon>
        <taxon>Viridiplantae</taxon>
        <taxon>Chlorophyta</taxon>
        <taxon>Pseudoscourfieldiophyceae</taxon>
        <taxon>Pseudoscourfieldiales</taxon>
        <taxon>Pycnococcaceae</taxon>
        <taxon>Pycnococcus</taxon>
    </lineage>
</organism>
<dbReference type="InterPro" id="IPR006153">
    <property type="entry name" value="Cation/H_exchanger_TM"/>
</dbReference>
<evidence type="ECO:0000256" key="8">
    <source>
        <dbReference type="ARBA" id="ARBA00023136"/>
    </source>
</evidence>
<evidence type="ECO:0000256" key="10">
    <source>
        <dbReference type="ARBA" id="ARBA00047524"/>
    </source>
</evidence>
<evidence type="ECO:0000313" key="15">
    <source>
        <dbReference type="Proteomes" id="UP000660262"/>
    </source>
</evidence>
<feature type="transmembrane region" description="Helical" evidence="12">
    <location>
        <begin position="343"/>
        <end position="363"/>
    </location>
</feature>
<accession>A0A830HEE5</accession>
<dbReference type="AlphaFoldDB" id="A0A830HEE5"/>
<dbReference type="EMBL" id="BNJQ01000009">
    <property type="protein sequence ID" value="GHP05072.1"/>
    <property type="molecule type" value="Genomic_DNA"/>
</dbReference>
<feature type="transmembrane region" description="Helical" evidence="12">
    <location>
        <begin position="383"/>
        <end position="401"/>
    </location>
</feature>
<feature type="transmembrane region" description="Helical" evidence="12">
    <location>
        <begin position="36"/>
        <end position="56"/>
    </location>
</feature>
<evidence type="ECO:0000256" key="1">
    <source>
        <dbReference type="ARBA" id="ARBA00004651"/>
    </source>
</evidence>
<evidence type="ECO:0000256" key="11">
    <source>
        <dbReference type="ARBA" id="ARBA00047912"/>
    </source>
</evidence>
<comment type="subcellular location">
    <subcellularLocation>
        <location evidence="1">Cell membrane</location>
        <topology evidence="1">Multi-pass membrane protein</topology>
    </subcellularLocation>
</comment>
<feature type="transmembrane region" description="Helical" evidence="12">
    <location>
        <begin position="248"/>
        <end position="267"/>
    </location>
</feature>
<comment type="catalytic activity">
    <reaction evidence="11">
        <text>K(+)(in) + H(+)(out) = K(+)(out) + H(+)(in)</text>
        <dbReference type="Rhea" id="RHEA:29467"/>
        <dbReference type="ChEBI" id="CHEBI:15378"/>
        <dbReference type="ChEBI" id="CHEBI:29103"/>
    </reaction>
</comment>
<sequence>MIEAVSLLLYPTTALAIGLAARVLDQIIRDNFNMLVPYTVQMLVIGFLVGTMVVYVSPSTITPSSGETTTGALFSASANAWIKIDGEVLLFLFLPALIMGDALSTNLNIFRKSLVQIVSLATISVVISAALTAVVARYVLPYNLPWTTSLILGSILAATDPVAVISLLGELGAPRALTIVIIGESLLNDGTAAVLFRLFYQLETGEVVLSAVTVITYLARACIAGPLIGIAFGILASTFIEMSMLVHVDPILVSSTTIAIAYLAFYVSEYEAKASGVLAVVSCGLSLSTRVQTALGNSAKSFVHAVWDEVEYVANTVLFFVAGSVMASETFGKSANADSKVKGMDYVWCIVLFICVYAIRYVAVGLLMPLLMHTGYGCSWKSFVVMSHSGLRGAVALAFALVYEATTSGRPQLYGSTVSFLVSGFAFLTLVINGPTTPMVARAVRLVSDPSKADRAVKDAIDSYISSSLQHDLERATHNVLDDVIGGSVPRQLLARWISARDDSCLSLIHELRDEDQDDDGGAQQQHLQPIAVTHREPSTMVDKSMIRLEKWDVERNFQQQKESLARTLTLLRTHSLDTSLKKGALHEVIKHRAEIMHGDEEDGDTEADNSRERKTRLIVRHTLHTRYFSTLMSSYQLQLEKRYLIPEGAHILMDAADEAIEQGWSEEDLLSDWTVLARVLPEPRKITGLKLAWKRLNLMLVQLVGTSFEYDIVTASRCAIAYIFAHREALAFIRKVMVVRAEITHDDSLDGAVLDELEQLSQQSAACELAAMSYLERVRDVCGREVLDRIRSFQMVNLMLHRKLEIIEGLKNAGVITRDEKEARDRLVMERCHRATRHFLAREMYYA</sequence>
<keyword evidence="3" id="KW-1003">Cell membrane</keyword>
<protein>
    <recommendedName>
        <fullName evidence="13">Cation/H+ exchanger transmembrane domain-containing protein</fullName>
    </recommendedName>
</protein>
<feature type="domain" description="Cation/H+ exchanger transmembrane" evidence="13">
    <location>
        <begin position="36"/>
        <end position="441"/>
    </location>
</feature>
<keyword evidence="2" id="KW-0813">Transport</keyword>
<reference evidence="14" key="1">
    <citation type="submission" date="2020-10" db="EMBL/GenBank/DDBJ databases">
        <title>Unveiling of a novel bifunctional photoreceptor, Dualchrome1, isolated from a cosmopolitan green alga.</title>
        <authorList>
            <person name="Suzuki S."/>
            <person name="Kawachi M."/>
        </authorList>
    </citation>
    <scope>NUCLEOTIDE SEQUENCE</scope>
    <source>
        <strain evidence="14">NIES 2893</strain>
    </source>
</reference>
<keyword evidence="9" id="KW-0739">Sodium transport</keyword>
<keyword evidence="4 12" id="KW-0812">Transmembrane</keyword>
<dbReference type="GO" id="GO:0015386">
    <property type="term" value="F:potassium:proton antiporter activity"/>
    <property type="evidence" value="ECO:0007669"/>
    <property type="project" value="TreeGrafter"/>
</dbReference>
<dbReference type="GO" id="GO:0005886">
    <property type="term" value="C:plasma membrane"/>
    <property type="evidence" value="ECO:0007669"/>
    <property type="project" value="UniProtKB-SubCell"/>
</dbReference>
<feature type="transmembrane region" description="Helical" evidence="12">
    <location>
        <begin position="212"/>
        <end position="236"/>
    </location>
</feature>
<name>A0A830HEE5_9CHLO</name>
<evidence type="ECO:0000256" key="2">
    <source>
        <dbReference type="ARBA" id="ARBA00022448"/>
    </source>
</evidence>
<evidence type="ECO:0000259" key="13">
    <source>
        <dbReference type="Pfam" id="PF00999"/>
    </source>
</evidence>
<feature type="transmembrane region" description="Helical" evidence="12">
    <location>
        <begin position="6"/>
        <end position="24"/>
    </location>
</feature>
<feature type="transmembrane region" description="Helical" evidence="12">
    <location>
        <begin position="146"/>
        <end position="169"/>
    </location>
</feature>
<dbReference type="Gene3D" id="6.10.140.1330">
    <property type="match status" value="1"/>
</dbReference>
<dbReference type="GO" id="GO:0015385">
    <property type="term" value="F:sodium:proton antiporter activity"/>
    <property type="evidence" value="ECO:0007669"/>
    <property type="project" value="InterPro"/>
</dbReference>
<evidence type="ECO:0000256" key="5">
    <source>
        <dbReference type="ARBA" id="ARBA00022989"/>
    </source>
</evidence>
<feature type="transmembrane region" description="Helical" evidence="12">
    <location>
        <begin position="88"/>
        <end position="110"/>
    </location>
</feature>
<dbReference type="PANTHER" id="PTHR10110:SF86">
    <property type="entry name" value="SODIUM_HYDROGEN EXCHANGER 7"/>
    <property type="match status" value="1"/>
</dbReference>
<keyword evidence="6" id="KW-0915">Sodium</keyword>